<organism evidence="3 4">
    <name type="scientific">Halocaridina rubra</name>
    <name type="common">Hawaiian red shrimp</name>
    <dbReference type="NCBI Taxonomy" id="373956"/>
    <lineage>
        <taxon>Eukaryota</taxon>
        <taxon>Metazoa</taxon>
        <taxon>Ecdysozoa</taxon>
        <taxon>Arthropoda</taxon>
        <taxon>Crustacea</taxon>
        <taxon>Multicrustacea</taxon>
        <taxon>Malacostraca</taxon>
        <taxon>Eumalacostraca</taxon>
        <taxon>Eucarida</taxon>
        <taxon>Decapoda</taxon>
        <taxon>Pleocyemata</taxon>
        <taxon>Caridea</taxon>
        <taxon>Atyoidea</taxon>
        <taxon>Atyidae</taxon>
        <taxon>Halocaridina</taxon>
    </lineage>
</organism>
<dbReference type="Pfam" id="PF00069">
    <property type="entry name" value="Pkinase"/>
    <property type="match status" value="1"/>
</dbReference>
<reference evidence="3 4" key="1">
    <citation type="submission" date="2023-11" db="EMBL/GenBank/DDBJ databases">
        <title>Halocaridina rubra genome assembly.</title>
        <authorList>
            <person name="Smith C."/>
        </authorList>
    </citation>
    <scope>NUCLEOTIDE SEQUENCE [LARGE SCALE GENOMIC DNA]</scope>
    <source>
        <strain evidence="3">EP-1</strain>
        <tissue evidence="3">Whole</tissue>
    </source>
</reference>
<feature type="domain" description="Protein kinase" evidence="2">
    <location>
        <begin position="183"/>
        <end position="447"/>
    </location>
</feature>
<feature type="compositionally biased region" description="Basic and acidic residues" evidence="1">
    <location>
        <begin position="65"/>
        <end position="81"/>
    </location>
</feature>
<evidence type="ECO:0000313" key="3">
    <source>
        <dbReference type="EMBL" id="KAK7027935.1"/>
    </source>
</evidence>
<keyword evidence="4" id="KW-1185">Reference proteome</keyword>
<protein>
    <recommendedName>
        <fullName evidence="2">Protein kinase domain-containing protein</fullName>
    </recommendedName>
</protein>
<sequence length="508" mass="56638">MLYNTAYSLAVSHFWGLSRHLHKWISLVSQFFYTQESTGLHNFRNAATKDTRSPGMIPEDDPKPEEEKCSEDHRASCHDDGSDNVTLPSPVEEQTSHFDVIKNAFESSREDDPSPCNHDGIILQIEEMMAQLPDETPSCQKYGSENVAPSSPAEDQNASLEKDEAPGKDIPSSYKYGGNTVQIEEVRERNESNVADTNVIDFHDIDIQYLDKEELCNRLELVGPAGFEGKSALSKVLFDGKLSMLKEINSKAVSVKEMQILKYLNGVGGAPKLLAATQSSFVHEIAGSYSFLDQICNHFSVKDNGHYNTLYKVLSLVKELHAMGISHNNLAPNNIMVDAETGKMKIVDFSRACKMGETGPFEYDRPKGYKSIYMIPEYDKGQQVTPTSDVYTLGVILAFIFCRYSSESKNPIIKTLIGSALSKDPQMRPSLDEFETVLKYAHKHENTRKYKAHGKTMCANIKSKKIFKEVKNVGCFDWLFKRKPCGGGQSVRGFVDQSASGNGNSENG</sequence>
<feature type="region of interest" description="Disordered" evidence="1">
    <location>
        <begin position="135"/>
        <end position="176"/>
    </location>
</feature>
<dbReference type="PROSITE" id="PS50011">
    <property type="entry name" value="PROTEIN_KINASE_DOM"/>
    <property type="match status" value="1"/>
</dbReference>
<feature type="compositionally biased region" description="Polar residues" evidence="1">
    <location>
        <begin position="137"/>
        <end position="159"/>
    </location>
</feature>
<dbReference type="Proteomes" id="UP001381693">
    <property type="component" value="Unassembled WGS sequence"/>
</dbReference>
<comment type="caution">
    <text evidence="3">The sequence shown here is derived from an EMBL/GenBank/DDBJ whole genome shotgun (WGS) entry which is preliminary data.</text>
</comment>
<evidence type="ECO:0000259" key="2">
    <source>
        <dbReference type="PROSITE" id="PS50011"/>
    </source>
</evidence>
<evidence type="ECO:0000256" key="1">
    <source>
        <dbReference type="SAM" id="MobiDB-lite"/>
    </source>
</evidence>
<dbReference type="EMBL" id="JAXCGZ010022670">
    <property type="protein sequence ID" value="KAK7027935.1"/>
    <property type="molecule type" value="Genomic_DNA"/>
</dbReference>
<dbReference type="Gene3D" id="1.10.510.10">
    <property type="entry name" value="Transferase(Phosphotransferase) domain 1"/>
    <property type="match status" value="1"/>
</dbReference>
<accession>A0AAN8ZWR6</accession>
<proteinExistence type="predicted"/>
<dbReference type="InterPro" id="IPR000719">
    <property type="entry name" value="Prot_kinase_dom"/>
</dbReference>
<dbReference type="GO" id="GO:0004672">
    <property type="term" value="F:protein kinase activity"/>
    <property type="evidence" value="ECO:0007669"/>
    <property type="project" value="InterPro"/>
</dbReference>
<dbReference type="InterPro" id="IPR011009">
    <property type="entry name" value="Kinase-like_dom_sf"/>
</dbReference>
<dbReference type="SUPFAM" id="SSF56112">
    <property type="entry name" value="Protein kinase-like (PK-like)"/>
    <property type="match status" value="1"/>
</dbReference>
<dbReference type="GO" id="GO:0005524">
    <property type="term" value="F:ATP binding"/>
    <property type="evidence" value="ECO:0007669"/>
    <property type="project" value="InterPro"/>
</dbReference>
<feature type="region of interest" description="Disordered" evidence="1">
    <location>
        <begin position="46"/>
        <end position="94"/>
    </location>
</feature>
<gene>
    <name evidence="3" type="ORF">SK128_020285</name>
</gene>
<evidence type="ECO:0000313" key="4">
    <source>
        <dbReference type="Proteomes" id="UP001381693"/>
    </source>
</evidence>
<dbReference type="PANTHER" id="PTHR24362:SF309">
    <property type="entry name" value="PROTEIN KINASE DOMAIN-CONTAINING PROTEIN"/>
    <property type="match status" value="1"/>
</dbReference>
<name>A0AAN8ZWR6_HALRR</name>
<dbReference type="AlphaFoldDB" id="A0AAN8ZWR6"/>
<dbReference type="PANTHER" id="PTHR24362">
    <property type="entry name" value="SERINE/THREONINE-PROTEIN KINASE NEK"/>
    <property type="match status" value="1"/>
</dbReference>
<dbReference type="SMART" id="SM00220">
    <property type="entry name" value="S_TKc"/>
    <property type="match status" value="1"/>
</dbReference>